<protein>
    <submittedName>
        <fullName evidence="1">Uncharacterized protein</fullName>
    </submittedName>
</protein>
<evidence type="ECO:0000313" key="1">
    <source>
        <dbReference type="EMBL" id="GHD32477.1"/>
    </source>
</evidence>
<proteinExistence type="predicted"/>
<sequence length="81" mass="8815">MLAPKVASKRKGTPPSIINVMSDHLIFLISFKLDNTHGVNKSRGTLNRINMTSAMLNDDAPTARTVNAKPDQINNTIIIAT</sequence>
<dbReference type="EMBL" id="BMZR01000003">
    <property type="protein sequence ID" value="GHD32477.1"/>
    <property type="molecule type" value="Genomic_DNA"/>
</dbReference>
<dbReference type="Proteomes" id="UP000610203">
    <property type="component" value="Unassembled WGS sequence"/>
</dbReference>
<accession>A0ABQ3GSF0</accession>
<name>A0ABQ3GSF0_9GAMM</name>
<evidence type="ECO:0000313" key="2">
    <source>
        <dbReference type="Proteomes" id="UP000610203"/>
    </source>
</evidence>
<organism evidence="1 2">
    <name type="scientific">Psychrobacter glaciei</name>
    <dbReference type="NCBI Taxonomy" id="619771"/>
    <lineage>
        <taxon>Bacteria</taxon>
        <taxon>Pseudomonadati</taxon>
        <taxon>Pseudomonadota</taxon>
        <taxon>Gammaproteobacteria</taxon>
        <taxon>Moraxellales</taxon>
        <taxon>Moraxellaceae</taxon>
        <taxon>Psychrobacter</taxon>
    </lineage>
</organism>
<comment type="caution">
    <text evidence="1">The sequence shown here is derived from an EMBL/GenBank/DDBJ whole genome shotgun (WGS) entry which is preliminary data.</text>
</comment>
<reference evidence="2" key="1">
    <citation type="journal article" date="2019" name="Int. J. Syst. Evol. Microbiol.">
        <title>The Global Catalogue of Microorganisms (GCM) 10K type strain sequencing project: providing services to taxonomists for standard genome sequencing and annotation.</title>
        <authorList>
            <consortium name="The Broad Institute Genomics Platform"/>
            <consortium name="The Broad Institute Genome Sequencing Center for Infectious Disease"/>
            <person name="Wu L."/>
            <person name="Ma J."/>
        </authorList>
    </citation>
    <scope>NUCLEOTIDE SEQUENCE [LARGE SCALE GENOMIC DNA]</scope>
    <source>
        <strain evidence="2">KCTC 42280</strain>
    </source>
</reference>
<keyword evidence="2" id="KW-1185">Reference proteome</keyword>
<gene>
    <name evidence="1" type="ORF">GCM10016272_15230</name>
</gene>